<sequence>MLFTDLPLDILELVIRSFIGDFATLKSLTLVCRLFRDPCQQHIFRFVTVDDTARCCRLIDGLRSNPTFLRHVQRICVGGNQGPGASWLFENMDVITEFLNLISEARLIHFSLSGDNIIPISWAQLSSPLKEELSKIFAKIKSLQLIGFYDIPIDILTPCHKNITDLDLLNSNFVQGSAVTPGSPRLRLHYLKIFTITPGMVEALISSGILDLSQLELLDFGSGPAEVDLSPLVQSRELRGLHLKWLTPNIILDQAQKSSLRSLNHLKTLEISTRWKRGRTSPNLKCLADALSTLESPHLTTVLVTVAVPFIPVGGDFVSLEVLSVALDQLHQRSGGRLKTLDLTFEVSSPADKLEEIQQGINDRIQWKGDSKVLSLTVAQPPGFEDDF</sequence>
<evidence type="ECO:0000313" key="1">
    <source>
        <dbReference type="EMBL" id="TFK66843.1"/>
    </source>
</evidence>
<protein>
    <submittedName>
        <fullName evidence="1">Uncharacterized protein</fullName>
    </submittedName>
</protein>
<reference evidence="1 2" key="1">
    <citation type="journal article" date="2019" name="Nat. Ecol. Evol.">
        <title>Megaphylogeny resolves global patterns of mushroom evolution.</title>
        <authorList>
            <person name="Varga T."/>
            <person name="Krizsan K."/>
            <person name="Foldi C."/>
            <person name="Dima B."/>
            <person name="Sanchez-Garcia M."/>
            <person name="Sanchez-Ramirez S."/>
            <person name="Szollosi G.J."/>
            <person name="Szarkandi J.G."/>
            <person name="Papp V."/>
            <person name="Albert L."/>
            <person name="Andreopoulos W."/>
            <person name="Angelini C."/>
            <person name="Antonin V."/>
            <person name="Barry K.W."/>
            <person name="Bougher N.L."/>
            <person name="Buchanan P."/>
            <person name="Buyck B."/>
            <person name="Bense V."/>
            <person name="Catcheside P."/>
            <person name="Chovatia M."/>
            <person name="Cooper J."/>
            <person name="Damon W."/>
            <person name="Desjardin D."/>
            <person name="Finy P."/>
            <person name="Geml J."/>
            <person name="Haridas S."/>
            <person name="Hughes K."/>
            <person name="Justo A."/>
            <person name="Karasinski D."/>
            <person name="Kautmanova I."/>
            <person name="Kiss B."/>
            <person name="Kocsube S."/>
            <person name="Kotiranta H."/>
            <person name="LaButti K.M."/>
            <person name="Lechner B.E."/>
            <person name="Liimatainen K."/>
            <person name="Lipzen A."/>
            <person name="Lukacs Z."/>
            <person name="Mihaltcheva S."/>
            <person name="Morgado L.N."/>
            <person name="Niskanen T."/>
            <person name="Noordeloos M.E."/>
            <person name="Ohm R.A."/>
            <person name="Ortiz-Santana B."/>
            <person name="Ovrebo C."/>
            <person name="Racz N."/>
            <person name="Riley R."/>
            <person name="Savchenko A."/>
            <person name="Shiryaev A."/>
            <person name="Soop K."/>
            <person name="Spirin V."/>
            <person name="Szebenyi C."/>
            <person name="Tomsovsky M."/>
            <person name="Tulloss R.E."/>
            <person name="Uehling J."/>
            <person name="Grigoriev I.V."/>
            <person name="Vagvolgyi C."/>
            <person name="Papp T."/>
            <person name="Martin F.M."/>
            <person name="Miettinen O."/>
            <person name="Hibbett D.S."/>
            <person name="Nagy L.G."/>
        </authorList>
    </citation>
    <scope>NUCLEOTIDE SEQUENCE [LARGE SCALE GENOMIC DNA]</scope>
    <source>
        <strain evidence="1 2">NL-1719</strain>
    </source>
</reference>
<accession>A0ACD3ALP6</accession>
<dbReference type="EMBL" id="ML208392">
    <property type="protein sequence ID" value="TFK66843.1"/>
    <property type="molecule type" value="Genomic_DNA"/>
</dbReference>
<organism evidence="1 2">
    <name type="scientific">Pluteus cervinus</name>
    <dbReference type="NCBI Taxonomy" id="181527"/>
    <lineage>
        <taxon>Eukaryota</taxon>
        <taxon>Fungi</taxon>
        <taxon>Dikarya</taxon>
        <taxon>Basidiomycota</taxon>
        <taxon>Agaricomycotina</taxon>
        <taxon>Agaricomycetes</taxon>
        <taxon>Agaricomycetidae</taxon>
        <taxon>Agaricales</taxon>
        <taxon>Pluteineae</taxon>
        <taxon>Pluteaceae</taxon>
        <taxon>Pluteus</taxon>
    </lineage>
</organism>
<gene>
    <name evidence="1" type="ORF">BDN72DRAFT_843703</name>
</gene>
<name>A0ACD3ALP6_9AGAR</name>
<keyword evidence="2" id="KW-1185">Reference proteome</keyword>
<evidence type="ECO:0000313" key="2">
    <source>
        <dbReference type="Proteomes" id="UP000308600"/>
    </source>
</evidence>
<proteinExistence type="predicted"/>
<dbReference type="Proteomes" id="UP000308600">
    <property type="component" value="Unassembled WGS sequence"/>
</dbReference>